<accession>A0AAD3TMY2</accession>
<keyword evidence="2" id="KW-1185">Reference proteome</keyword>
<dbReference type="Proteomes" id="UP001279734">
    <property type="component" value="Unassembled WGS sequence"/>
</dbReference>
<dbReference type="AlphaFoldDB" id="A0AAD3TMY2"/>
<proteinExistence type="predicted"/>
<comment type="caution">
    <text evidence="1">The sequence shown here is derived from an EMBL/GenBank/DDBJ whole genome shotgun (WGS) entry which is preliminary data.</text>
</comment>
<reference evidence="1" key="1">
    <citation type="submission" date="2023-05" db="EMBL/GenBank/DDBJ databases">
        <title>Nepenthes gracilis genome sequencing.</title>
        <authorList>
            <person name="Fukushima K."/>
        </authorList>
    </citation>
    <scope>NUCLEOTIDE SEQUENCE</scope>
    <source>
        <strain evidence="1">SING2019-196</strain>
    </source>
</reference>
<evidence type="ECO:0000313" key="2">
    <source>
        <dbReference type="Proteomes" id="UP001279734"/>
    </source>
</evidence>
<organism evidence="1 2">
    <name type="scientific">Nepenthes gracilis</name>
    <name type="common">Slender pitcher plant</name>
    <dbReference type="NCBI Taxonomy" id="150966"/>
    <lineage>
        <taxon>Eukaryota</taxon>
        <taxon>Viridiplantae</taxon>
        <taxon>Streptophyta</taxon>
        <taxon>Embryophyta</taxon>
        <taxon>Tracheophyta</taxon>
        <taxon>Spermatophyta</taxon>
        <taxon>Magnoliopsida</taxon>
        <taxon>eudicotyledons</taxon>
        <taxon>Gunneridae</taxon>
        <taxon>Pentapetalae</taxon>
        <taxon>Caryophyllales</taxon>
        <taxon>Nepenthaceae</taxon>
        <taxon>Nepenthes</taxon>
    </lineage>
</organism>
<sequence length="87" mass="9411">MVPLVSSLPLFCKRSYSDEGLRLWLPSNSSSSAGSVFDSLYLLPSEVVQQGSTLLGATLVGFFPEILFTSRLTPYLGESGLDRFCGT</sequence>
<evidence type="ECO:0000313" key="1">
    <source>
        <dbReference type="EMBL" id="GMH31877.1"/>
    </source>
</evidence>
<name>A0AAD3TMY2_NEPGR</name>
<dbReference type="EMBL" id="BSYO01000043">
    <property type="protein sequence ID" value="GMH31877.1"/>
    <property type="molecule type" value="Genomic_DNA"/>
</dbReference>
<protein>
    <submittedName>
        <fullName evidence="1">Uncharacterized protein</fullName>
    </submittedName>
</protein>
<gene>
    <name evidence="1" type="ORF">Nepgr_033721</name>
</gene>